<dbReference type="KEGG" id="lal:AT746_18620"/>
<dbReference type="GO" id="GO:0046872">
    <property type="term" value="F:metal ion binding"/>
    <property type="evidence" value="ECO:0007669"/>
    <property type="project" value="UniProtKB-KW"/>
</dbReference>
<dbReference type="SUPFAM" id="SSF52833">
    <property type="entry name" value="Thioredoxin-like"/>
    <property type="match status" value="1"/>
</dbReference>
<dbReference type="STRING" id="1526571.AT746_18620"/>
<dbReference type="CDD" id="cd02968">
    <property type="entry name" value="SCO"/>
    <property type="match status" value="1"/>
</dbReference>
<evidence type="ECO:0000313" key="7">
    <source>
        <dbReference type="Proteomes" id="UP000068447"/>
    </source>
</evidence>
<organism evidence="6 7">
    <name type="scientific">Lacimicrobium alkaliphilum</name>
    <dbReference type="NCBI Taxonomy" id="1526571"/>
    <lineage>
        <taxon>Bacteria</taxon>
        <taxon>Pseudomonadati</taxon>
        <taxon>Pseudomonadota</taxon>
        <taxon>Gammaproteobacteria</taxon>
        <taxon>Alteromonadales</taxon>
        <taxon>Alteromonadaceae</taxon>
        <taxon>Lacimicrobium</taxon>
    </lineage>
</organism>
<dbReference type="Proteomes" id="UP000068447">
    <property type="component" value="Chromosome"/>
</dbReference>
<keyword evidence="7" id="KW-1185">Reference proteome</keyword>
<sequence length="212" mass="23774">MKQKLLIGVVLVLALLAGLYLSVNIAPPASAQHANLYPQPRALPDFTLVDQDGENFGEERFRDHWTLVFTGYTYCPDICPTTLAELKSIYPQLQQIDSQYPVQVMLLSVDPNRDKPERLKEYINFFNPEFIAATAEHTELFPFVRALGMMYAMADSTDNPDYLVDHSASVVIINPQAQVIGRFTPTLMPGEMAVVNPQHILKDMPVIVNQAP</sequence>
<dbReference type="EMBL" id="CP013650">
    <property type="protein sequence ID" value="ALT00082.1"/>
    <property type="molecule type" value="Genomic_DNA"/>
</dbReference>
<dbReference type="PANTHER" id="PTHR12151">
    <property type="entry name" value="ELECTRON TRANSPORT PROTIN SCO1/SENC FAMILY MEMBER"/>
    <property type="match status" value="1"/>
</dbReference>
<accession>A0A0U3AMQ9</accession>
<dbReference type="Pfam" id="PF02630">
    <property type="entry name" value="SCO1-SenC"/>
    <property type="match status" value="1"/>
</dbReference>
<protein>
    <submittedName>
        <fullName evidence="6">Electron transporter SenC</fullName>
    </submittedName>
</protein>
<dbReference type="InterPro" id="IPR036249">
    <property type="entry name" value="Thioredoxin-like_sf"/>
</dbReference>
<name>A0A0U3AMQ9_9ALTE</name>
<dbReference type="AlphaFoldDB" id="A0A0U3AMQ9"/>
<dbReference type="InterPro" id="IPR013766">
    <property type="entry name" value="Thioredoxin_domain"/>
</dbReference>
<keyword evidence="3" id="KW-0479">Metal-binding</keyword>
<gene>
    <name evidence="6" type="ORF">AT746_18620</name>
</gene>
<evidence type="ECO:0000313" key="6">
    <source>
        <dbReference type="EMBL" id="ALT00082.1"/>
    </source>
</evidence>
<proteinExistence type="inferred from homology"/>
<reference evidence="6 7" key="1">
    <citation type="submission" date="2015-12" db="EMBL/GenBank/DDBJ databases">
        <title>Complete genome of Lacimicrobium alkaliphilum KCTC 32984.</title>
        <authorList>
            <person name="Kim S.-G."/>
            <person name="Lee Y.-J."/>
        </authorList>
    </citation>
    <scope>NUCLEOTIDE SEQUENCE [LARGE SCALE GENOMIC DNA]</scope>
    <source>
        <strain evidence="6 7">YelD216</strain>
    </source>
</reference>
<dbReference type="OrthoDB" id="9790194at2"/>
<feature type="binding site" evidence="3">
    <location>
        <position position="166"/>
    </location>
    <ligand>
        <name>Cu cation</name>
        <dbReference type="ChEBI" id="CHEBI:23378"/>
    </ligand>
</feature>
<keyword evidence="4" id="KW-1015">Disulfide bond</keyword>
<evidence type="ECO:0000256" key="3">
    <source>
        <dbReference type="PIRSR" id="PIRSR603782-1"/>
    </source>
</evidence>
<dbReference type="PANTHER" id="PTHR12151:SF25">
    <property type="entry name" value="LINALOOL DEHYDRATASE_ISOMERASE DOMAIN-CONTAINING PROTEIN"/>
    <property type="match status" value="1"/>
</dbReference>
<evidence type="ECO:0000256" key="1">
    <source>
        <dbReference type="ARBA" id="ARBA00010996"/>
    </source>
</evidence>
<dbReference type="RefSeq" id="WP_062483495.1">
    <property type="nucleotide sequence ID" value="NZ_CP013650.1"/>
</dbReference>
<feature type="disulfide bond" description="Redox-active" evidence="4">
    <location>
        <begin position="75"/>
        <end position="79"/>
    </location>
</feature>
<comment type="similarity">
    <text evidence="1">Belongs to the SCO1/2 family.</text>
</comment>
<feature type="domain" description="Thioredoxin" evidence="5">
    <location>
        <begin position="37"/>
        <end position="209"/>
    </location>
</feature>
<evidence type="ECO:0000256" key="2">
    <source>
        <dbReference type="ARBA" id="ARBA00023008"/>
    </source>
</evidence>
<evidence type="ECO:0000259" key="5">
    <source>
        <dbReference type="PROSITE" id="PS51352"/>
    </source>
</evidence>
<keyword evidence="2 3" id="KW-0186">Copper</keyword>
<dbReference type="PROSITE" id="PS51352">
    <property type="entry name" value="THIOREDOXIN_2"/>
    <property type="match status" value="1"/>
</dbReference>
<feature type="binding site" evidence="3">
    <location>
        <position position="75"/>
    </location>
    <ligand>
        <name>Cu cation</name>
        <dbReference type="ChEBI" id="CHEBI:23378"/>
    </ligand>
</feature>
<dbReference type="Gene3D" id="3.40.30.10">
    <property type="entry name" value="Glutaredoxin"/>
    <property type="match status" value="1"/>
</dbReference>
<evidence type="ECO:0000256" key="4">
    <source>
        <dbReference type="PIRSR" id="PIRSR603782-2"/>
    </source>
</evidence>
<dbReference type="InterPro" id="IPR003782">
    <property type="entry name" value="SCO1/SenC"/>
</dbReference>
<feature type="binding site" evidence="3">
    <location>
        <position position="79"/>
    </location>
    <ligand>
        <name>Cu cation</name>
        <dbReference type="ChEBI" id="CHEBI:23378"/>
    </ligand>
</feature>